<dbReference type="EMBL" id="MNPW01000001">
    <property type="protein sequence ID" value="ONH57285.1"/>
    <property type="molecule type" value="Genomic_DNA"/>
</dbReference>
<reference evidence="1 2" key="1">
    <citation type="submission" date="2016-10" db="EMBL/GenBank/DDBJ databases">
        <title>Pseudomonas lactis sp. nov. and Pseudomonas paralactis sp. nov., isolated from bovine raw milk.</title>
        <authorList>
            <person name="Von Neubeck M."/>
            <person name="Huptas C."/>
            <person name="Glueck C."/>
            <person name="Krewinkel M."/>
            <person name="Stoeckel M."/>
            <person name="Stressler T."/>
            <person name="Fischer L."/>
            <person name="Hinrichs J."/>
            <person name="Scherer S."/>
            <person name="Wenning M."/>
        </authorList>
    </citation>
    <scope>NUCLEOTIDE SEQUENCE [LARGE SCALE GENOMIC DNA]</scope>
    <source>
        <strain evidence="1 2">DSM 17516</strain>
    </source>
</reference>
<accession>A0A1V2KIQ7</accession>
<proteinExistence type="predicted"/>
<dbReference type="AlphaFoldDB" id="A0A1V2KIQ7"/>
<evidence type="ECO:0000313" key="2">
    <source>
        <dbReference type="Proteomes" id="UP000189295"/>
    </source>
</evidence>
<comment type="caution">
    <text evidence="1">The sequence shown here is derived from an EMBL/GenBank/DDBJ whole genome shotgun (WGS) entry which is preliminary data.</text>
</comment>
<gene>
    <name evidence="1" type="ORF">BLL36_01075</name>
</gene>
<evidence type="ECO:0000313" key="1">
    <source>
        <dbReference type="EMBL" id="ONH57285.1"/>
    </source>
</evidence>
<protein>
    <submittedName>
        <fullName evidence="1">Uncharacterized protein</fullName>
    </submittedName>
</protein>
<name>A0A1V2KIQ7_PSECE</name>
<dbReference type="Proteomes" id="UP000189295">
    <property type="component" value="Unassembled WGS sequence"/>
</dbReference>
<sequence>MEGTAAAVGHQGVQSIFTRKLIDFITGMRGVIGPMRMHRYQLSARSAQDIQRSQKRRIVFDHLLFLSIHKPLGKPHAPAAYCVRARKGGVVLDQGDFHHHRA</sequence>
<organism evidence="1 2">
    <name type="scientific">Pseudomonas cedrina subsp. cedrina</name>
    <dbReference type="NCBI Taxonomy" id="76762"/>
    <lineage>
        <taxon>Bacteria</taxon>
        <taxon>Pseudomonadati</taxon>
        <taxon>Pseudomonadota</taxon>
        <taxon>Gammaproteobacteria</taxon>
        <taxon>Pseudomonadales</taxon>
        <taxon>Pseudomonadaceae</taxon>
        <taxon>Pseudomonas</taxon>
    </lineage>
</organism>